<gene>
    <name evidence="1" type="ORF">EJ02DRAFT_423358</name>
</gene>
<sequence length="287" mass="31209">MMLKPHLEERCNAQRLFETIHEATQDPDTQLPFMGLCCTEQEDTAESLQSSVFDPELIGFLTEATTESSAVSEAIHKLHKSSEPAHGLTERVSLNVIPVASPANDTVTAKGALELPSIEQTDIPGTRDSNIGHLTEPALRSIENLNGRLGTNPVIARIQGTPSNDTITSAYGPAKGPDHKVSGLKMFDPESTGRNLNAHNVLKQGSSDNADLGAIATPGLFQQHEWSQTNVLMPQLNTSKLALRGYHASRGSDQVSIHVQHEEESLRLPRELLSQWTIPGDARNAYN</sequence>
<dbReference type="Proteomes" id="UP000800038">
    <property type="component" value="Unassembled WGS sequence"/>
</dbReference>
<protein>
    <submittedName>
        <fullName evidence="1">Uncharacterized protein</fullName>
    </submittedName>
</protein>
<name>A0A6A5SNC0_9PLEO</name>
<evidence type="ECO:0000313" key="2">
    <source>
        <dbReference type="Proteomes" id="UP000800038"/>
    </source>
</evidence>
<accession>A0A6A5SNC0</accession>
<reference evidence="1" key="1">
    <citation type="journal article" date="2020" name="Stud. Mycol.">
        <title>101 Dothideomycetes genomes: a test case for predicting lifestyles and emergence of pathogens.</title>
        <authorList>
            <person name="Haridas S."/>
            <person name="Albert R."/>
            <person name="Binder M."/>
            <person name="Bloem J."/>
            <person name="Labutti K."/>
            <person name="Salamov A."/>
            <person name="Andreopoulos B."/>
            <person name="Baker S."/>
            <person name="Barry K."/>
            <person name="Bills G."/>
            <person name="Bluhm B."/>
            <person name="Cannon C."/>
            <person name="Castanera R."/>
            <person name="Culley D."/>
            <person name="Daum C."/>
            <person name="Ezra D."/>
            <person name="Gonzalez J."/>
            <person name="Henrissat B."/>
            <person name="Kuo A."/>
            <person name="Liang C."/>
            <person name="Lipzen A."/>
            <person name="Lutzoni F."/>
            <person name="Magnuson J."/>
            <person name="Mondo S."/>
            <person name="Nolan M."/>
            <person name="Ohm R."/>
            <person name="Pangilinan J."/>
            <person name="Park H.-J."/>
            <person name="Ramirez L."/>
            <person name="Alfaro M."/>
            <person name="Sun H."/>
            <person name="Tritt A."/>
            <person name="Yoshinaga Y."/>
            <person name="Zwiers L.-H."/>
            <person name="Turgeon B."/>
            <person name="Goodwin S."/>
            <person name="Spatafora J."/>
            <person name="Crous P."/>
            <person name="Grigoriev I."/>
        </authorList>
    </citation>
    <scope>NUCLEOTIDE SEQUENCE</scope>
    <source>
        <strain evidence="1">CBS 161.51</strain>
    </source>
</reference>
<keyword evidence="2" id="KW-1185">Reference proteome</keyword>
<dbReference type="AlphaFoldDB" id="A0A6A5SNC0"/>
<dbReference type="EMBL" id="ML976052">
    <property type="protein sequence ID" value="KAF1941138.1"/>
    <property type="molecule type" value="Genomic_DNA"/>
</dbReference>
<organism evidence="1 2">
    <name type="scientific">Clathrospora elynae</name>
    <dbReference type="NCBI Taxonomy" id="706981"/>
    <lineage>
        <taxon>Eukaryota</taxon>
        <taxon>Fungi</taxon>
        <taxon>Dikarya</taxon>
        <taxon>Ascomycota</taxon>
        <taxon>Pezizomycotina</taxon>
        <taxon>Dothideomycetes</taxon>
        <taxon>Pleosporomycetidae</taxon>
        <taxon>Pleosporales</taxon>
        <taxon>Diademaceae</taxon>
        <taxon>Clathrospora</taxon>
    </lineage>
</organism>
<proteinExistence type="predicted"/>
<evidence type="ECO:0000313" key="1">
    <source>
        <dbReference type="EMBL" id="KAF1941138.1"/>
    </source>
</evidence>